<organism evidence="1 2">
    <name type="scientific">Arenibacter palladensis</name>
    <dbReference type="NCBI Taxonomy" id="237373"/>
    <lineage>
        <taxon>Bacteria</taxon>
        <taxon>Pseudomonadati</taxon>
        <taxon>Bacteroidota</taxon>
        <taxon>Flavobacteriia</taxon>
        <taxon>Flavobacteriales</taxon>
        <taxon>Flavobacteriaceae</taxon>
        <taxon>Arenibacter</taxon>
    </lineage>
</organism>
<dbReference type="EMBL" id="FQUX01000003">
    <property type="protein sequence ID" value="SHF26222.1"/>
    <property type="molecule type" value="Genomic_DNA"/>
</dbReference>
<keyword evidence="2" id="KW-1185">Reference proteome</keyword>
<protein>
    <submittedName>
        <fullName evidence="1">Uncharacterized protein</fullName>
    </submittedName>
</protein>
<name>A0A1M5A8M2_9FLAO</name>
<evidence type="ECO:0000313" key="1">
    <source>
        <dbReference type="EMBL" id="SHF26222.1"/>
    </source>
</evidence>
<dbReference type="OrthoDB" id="828276at2"/>
<dbReference type="AlphaFoldDB" id="A0A1M5A8M2"/>
<reference evidence="2" key="1">
    <citation type="submission" date="2016-11" db="EMBL/GenBank/DDBJ databases">
        <authorList>
            <person name="Varghese N."/>
            <person name="Submissions S."/>
        </authorList>
    </citation>
    <scope>NUCLEOTIDE SEQUENCE [LARGE SCALE GENOMIC DNA]</scope>
    <source>
        <strain evidence="2">DSM 17539</strain>
    </source>
</reference>
<sequence length="64" mass="7521">MRQNKPAPNSSYPKVTVLRLNQALCFHPSLCLVDSEVLRNHHIQVAENRYVSLKKYEIQFERPL</sequence>
<accession>A0A1M5A8M2</accession>
<gene>
    <name evidence="1" type="ORF">SAMN03080594_103126</name>
</gene>
<evidence type="ECO:0000313" key="2">
    <source>
        <dbReference type="Proteomes" id="UP000184406"/>
    </source>
</evidence>
<proteinExistence type="predicted"/>
<dbReference type="Proteomes" id="UP000184406">
    <property type="component" value="Unassembled WGS sequence"/>
</dbReference>